<keyword evidence="5" id="KW-1185">Reference proteome</keyword>
<keyword evidence="1" id="KW-0812">Transmembrane</keyword>
<evidence type="ECO:0000313" key="3">
    <source>
        <dbReference type="EMBL" id="CUI61882.1"/>
    </source>
</evidence>
<keyword evidence="1" id="KW-1133">Transmembrane helix</keyword>
<dbReference type="OrthoDB" id="9133317at2"/>
<sequence>MPTPDPRPGPSAHFLIALAGATDAMMMLRGAPVFAVYVTGDTARIGVALGHGQLSLALLPIMAVILAFFAATTLAAGIGQAAPRSRGAVLLGLCAALLAGAAAVPGDAHRGFAQVLWVAAAMGVLNQVRGDEAGVTFITGTLVRTGRALASGDIWAAAQGLGRWCSFLAGVAACAWFDSRYTACTLPLIAAVAGLGAARLAWRSGPGLAARLPRQ</sequence>
<dbReference type="Pfam" id="PF06912">
    <property type="entry name" value="DUF1275"/>
    <property type="match status" value="1"/>
</dbReference>
<dbReference type="Proteomes" id="UP000092950">
    <property type="component" value="Chromosome"/>
</dbReference>
<dbReference type="RefSeq" id="WP_053073168.1">
    <property type="nucleotide sequence ID" value="NZ_CAJGUP010000210.1"/>
</dbReference>
<evidence type="ECO:0000313" key="2">
    <source>
        <dbReference type="EMBL" id="ANY14602.1"/>
    </source>
</evidence>
<dbReference type="AlphaFoldDB" id="A0A0M7E5L4"/>
<accession>A0A0M7E5L4</accession>
<feature type="transmembrane region" description="Helical" evidence="1">
    <location>
        <begin position="12"/>
        <end position="37"/>
    </location>
</feature>
<protein>
    <submittedName>
        <fullName evidence="3">Predicted membrane protein</fullName>
    </submittedName>
</protein>
<dbReference type="EMBL" id="CYTV01000003">
    <property type="protein sequence ID" value="CUI61882.1"/>
    <property type="molecule type" value="Genomic_DNA"/>
</dbReference>
<reference evidence="2 5" key="2">
    <citation type="submission" date="2016-07" db="EMBL/GenBank/DDBJ databases">
        <title>Complete genome sequences of Bordetella pseudohinzii.</title>
        <authorList>
            <person name="Spilker T."/>
            <person name="Darrah R."/>
            <person name="LiPuma J.J."/>
        </authorList>
    </citation>
    <scope>NUCLEOTIDE SEQUENCE [LARGE SCALE GENOMIC DNA]</scope>
    <source>
        <strain evidence="2 5">HI4681</strain>
    </source>
</reference>
<name>A0A0M7E5L4_9BORD</name>
<evidence type="ECO:0000313" key="4">
    <source>
        <dbReference type="Proteomes" id="UP000053096"/>
    </source>
</evidence>
<dbReference type="InterPro" id="IPR010699">
    <property type="entry name" value="DUF1275"/>
</dbReference>
<keyword evidence="1" id="KW-0472">Membrane</keyword>
<dbReference type="EMBL" id="CP016440">
    <property type="protein sequence ID" value="ANY14602.1"/>
    <property type="molecule type" value="Genomic_DNA"/>
</dbReference>
<feature type="transmembrane region" description="Helical" evidence="1">
    <location>
        <begin position="57"/>
        <end position="76"/>
    </location>
</feature>
<evidence type="ECO:0000256" key="1">
    <source>
        <dbReference type="SAM" id="Phobius"/>
    </source>
</evidence>
<feature type="transmembrane region" description="Helical" evidence="1">
    <location>
        <begin position="88"/>
        <end position="105"/>
    </location>
</feature>
<reference evidence="3 4" key="1">
    <citation type="submission" date="2015-09" db="EMBL/GenBank/DDBJ databases">
        <authorList>
            <person name="Jackson K.R."/>
            <person name="Lunt B.L."/>
            <person name="Fisher J.N.B."/>
            <person name="Gardner A.V."/>
            <person name="Bailey M.E."/>
            <person name="Deus L.M."/>
            <person name="Earl A.S."/>
            <person name="Gibby P.D."/>
            <person name="Hartmann K.A."/>
            <person name="Liu J.E."/>
            <person name="Manci A.M."/>
            <person name="Nielsen D.A."/>
            <person name="Solomon M.B."/>
            <person name="Breakwell D.P."/>
            <person name="Burnett S.H."/>
            <person name="Grose J.H."/>
        </authorList>
    </citation>
    <scope>NUCLEOTIDE SEQUENCE [LARGE SCALE GENOMIC DNA]</scope>
    <source>
        <strain evidence="3 4">2789STDY5608636</strain>
    </source>
</reference>
<organism evidence="3 4">
    <name type="scientific">Bordetella pseudohinzii</name>
    <dbReference type="NCBI Taxonomy" id="1331258"/>
    <lineage>
        <taxon>Bacteria</taxon>
        <taxon>Pseudomonadati</taxon>
        <taxon>Pseudomonadota</taxon>
        <taxon>Betaproteobacteria</taxon>
        <taxon>Burkholderiales</taxon>
        <taxon>Alcaligenaceae</taxon>
        <taxon>Bordetella</taxon>
    </lineage>
</organism>
<dbReference type="KEGG" id="bpdz:BBN53_01075"/>
<evidence type="ECO:0000313" key="5">
    <source>
        <dbReference type="Proteomes" id="UP000092950"/>
    </source>
</evidence>
<proteinExistence type="predicted"/>
<gene>
    <name evidence="2" type="ORF">BBN53_01075</name>
    <name evidence="3" type="ORF">ERS370011_01434</name>
</gene>
<dbReference type="Proteomes" id="UP000053096">
    <property type="component" value="Unassembled WGS sequence"/>
</dbReference>